<organism evidence="4 5">
    <name type="scientific">Musa troglodytarum</name>
    <name type="common">fe'i banana</name>
    <dbReference type="NCBI Taxonomy" id="320322"/>
    <lineage>
        <taxon>Eukaryota</taxon>
        <taxon>Viridiplantae</taxon>
        <taxon>Streptophyta</taxon>
        <taxon>Embryophyta</taxon>
        <taxon>Tracheophyta</taxon>
        <taxon>Spermatophyta</taxon>
        <taxon>Magnoliopsida</taxon>
        <taxon>Liliopsida</taxon>
        <taxon>Zingiberales</taxon>
        <taxon>Musaceae</taxon>
        <taxon>Musa</taxon>
    </lineage>
</organism>
<dbReference type="OrthoDB" id="695142at2759"/>
<dbReference type="Proteomes" id="UP001055439">
    <property type="component" value="Chromosome 5"/>
</dbReference>
<keyword evidence="3" id="KW-0812">Transmembrane</keyword>
<dbReference type="PANTHER" id="PTHR31234:SF55">
    <property type="entry name" value="LATE EMBRYOGENESIS ABUNDANT (LEA) HYDROXYPROLINE-RICH GLYCOPROTEIN FAMILY"/>
    <property type="match status" value="1"/>
</dbReference>
<evidence type="ECO:0000256" key="3">
    <source>
        <dbReference type="SAM" id="Phobius"/>
    </source>
</evidence>
<accession>A0A9E7G977</accession>
<dbReference type="InterPro" id="IPR044839">
    <property type="entry name" value="NDR1-like"/>
</dbReference>
<keyword evidence="3" id="KW-1133">Transmembrane helix</keyword>
<name>A0A9E7G977_9LILI</name>
<sequence length="257" mass="27510">MTRLADPIPVVTGYPTGAGYPNPYPYVYGAPPPQPPPHAVPYYPYGAGAAPLPPPPSEPRSTVFVRSLCAVMIASFLVLFVFNLVLWLVLRPNLPEITVSWAAVSGFNLTAAAQQLSADFNVSLTFHNPNDKLGIDYDEIGVAVLYDSEIISYAPIPPFYQEKGSTTAAGARLVAVSEYLSSDAAKAMDWDRSHGDGALSFIFRVFARVKFGSGAWWTRGDAMRAHCKDVRIGFGNGTVAAAGALVGPSPKNCLVLM</sequence>
<gene>
    <name evidence="4" type="ORF">MUK42_18523</name>
</gene>
<evidence type="ECO:0000313" key="4">
    <source>
        <dbReference type="EMBL" id="URE07779.1"/>
    </source>
</evidence>
<dbReference type="GO" id="GO:0098542">
    <property type="term" value="P:defense response to other organism"/>
    <property type="evidence" value="ECO:0007669"/>
    <property type="project" value="InterPro"/>
</dbReference>
<dbReference type="EMBL" id="CP097507">
    <property type="protein sequence ID" value="URE07779.1"/>
    <property type="molecule type" value="Genomic_DNA"/>
</dbReference>
<dbReference type="GO" id="GO:0005886">
    <property type="term" value="C:plasma membrane"/>
    <property type="evidence" value="ECO:0007669"/>
    <property type="project" value="TreeGrafter"/>
</dbReference>
<keyword evidence="2 3" id="KW-0472">Membrane</keyword>
<dbReference type="PANTHER" id="PTHR31234">
    <property type="entry name" value="LATE EMBRYOGENESIS ABUNDANT (LEA) HYDROXYPROLINE-RICH GLYCOPROTEIN FAMILY"/>
    <property type="match status" value="1"/>
</dbReference>
<proteinExistence type="predicted"/>
<reference evidence="4" key="1">
    <citation type="submission" date="2022-05" db="EMBL/GenBank/DDBJ databases">
        <title>The Musa troglodytarum L. genome provides insights into the mechanism of non-climacteric behaviour and enrichment of carotenoids.</title>
        <authorList>
            <person name="Wang J."/>
        </authorList>
    </citation>
    <scope>NUCLEOTIDE SEQUENCE</scope>
    <source>
        <tissue evidence="4">Leaf</tissue>
    </source>
</reference>
<feature type="transmembrane region" description="Helical" evidence="3">
    <location>
        <begin position="63"/>
        <end position="90"/>
    </location>
</feature>
<comment type="subcellular location">
    <subcellularLocation>
        <location evidence="1">Membrane</location>
    </subcellularLocation>
</comment>
<evidence type="ECO:0000256" key="2">
    <source>
        <dbReference type="ARBA" id="ARBA00023136"/>
    </source>
</evidence>
<dbReference type="AlphaFoldDB" id="A0A9E7G977"/>
<evidence type="ECO:0000313" key="5">
    <source>
        <dbReference type="Proteomes" id="UP001055439"/>
    </source>
</evidence>
<protein>
    <submittedName>
        <fullName evidence="4">Late embryogenesis abundant protein</fullName>
    </submittedName>
</protein>
<keyword evidence="5" id="KW-1185">Reference proteome</keyword>
<evidence type="ECO:0000256" key="1">
    <source>
        <dbReference type="ARBA" id="ARBA00004370"/>
    </source>
</evidence>